<evidence type="ECO:0000313" key="1">
    <source>
        <dbReference type="EMBL" id="TLD72535.1"/>
    </source>
</evidence>
<dbReference type="AlphaFoldDB" id="A0A5R8KKQ7"/>
<dbReference type="PROSITE" id="PS51257">
    <property type="entry name" value="PROKAR_LIPOPROTEIN"/>
    <property type="match status" value="1"/>
</dbReference>
<comment type="caution">
    <text evidence="1">The sequence shown here is derived from an EMBL/GenBank/DDBJ whole genome shotgun (WGS) entry which is preliminary data.</text>
</comment>
<proteinExistence type="predicted"/>
<organism evidence="1 2">
    <name type="scientific">Phragmitibacter flavus</name>
    <dbReference type="NCBI Taxonomy" id="2576071"/>
    <lineage>
        <taxon>Bacteria</taxon>
        <taxon>Pseudomonadati</taxon>
        <taxon>Verrucomicrobiota</taxon>
        <taxon>Verrucomicrobiia</taxon>
        <taxon>Verrucomicrobiales</taxon>
        <taxon>Verrucomicrobiaceae</taxon>
        <taxon>Phragmitibacter</taxon>
    </lineage>
</organism>
<gene>
    <name evidence="1" type="ORF">FEM03_00205</name>
</gene>
<protein>
    <recommendedName>
        <fullName evidence="3">3D domain-containing protein</fullName>
    </recommendedName>
</protein>
<accession>A0A5R8KKQ7</accession>
<sequence>MGRLVLGFCLIGWLTGCGRSLPPFEPPMQRAPFQQVRATAYTHSERDHWKYGRRSALGTPLRAGEMNSAAADWSRWPAGTVFRVMETGQLYQVDDYGWALSGTNTIDLYKPDRSQMNAWGVRRVNLQILHWGDPRESWRVLYPRREHKHVARMLKQMR</sequence>
<evidence type="ECO:0008006" key="3">
    <source>
        <dbReference type="Google" id="ProtNLM"/>
    </source>
</evidence>
<keyword evidence="2" id="KW-1185">Reference proteome</keyword>
<dbReference type="Proteomes" id="UP000306196">
    <property type="component" value="Unassembled WGS sequence"/>
</dbReference>
<dbReference type="CDD" id="cd22784">
    <property type="entry name" value="DPBB_MltA_YuiC-like"/>
    <property type="match status" value="1"/>
</dbReference>
<reference evidence="1 2" key="1">
    <citation type="submission" date="2019-05" db="EMBL/GenBank/DDBJ databases">
        <title>Verrucobacter flavum gen. nov., sp. nov. a new member of the family Verrucomicrobiaceae.</title>
        <authorList>
            <person name="Szuroczki S."/>
            <person name="Abbaszade G."/>
            <person name="Szabo A."/>
            <person name="Felfoldi T."/>
            <person name="Schumann P."/>
            <person name="Boka K."/>
            <person name="Keki Z."/>
            <person name="Toumi M."/>
            <person name="Toth E."/>
        </authorList>
    </citation>
    <scope>NUCLEOTIDE SEQUENCE [LARGE SCALE GENOMIC DNA]</scope>
    <source>
        <strain evidence="1 2">MG-N-17</strain>
    </source>
</reference>
<dbReference type="EMBL" id="VAUV01000001">
    <property type="protein sequence ID" value="TLD72535.1"/>
    <property type="molecule type" value="Genomic_DNA"/>
</dbReference>
<evidence type="ECO:0000313" key="2">
    <source>
        <dbReference type="Proteomes" id="UP000306196"/>
    </source>
</evidence>
<name>A0A5R8KKQ7_9BACT</name>